<dbReference type="OrthoDB" id="1001765at2759"/>
<gene>
    <name evidence="1" type="ORF">BP6252_00569</name>
</gene>
<accession>A0A3D8SQH0</accession>
<organism evidence="1 2">
    <name type="scientific">Coleophoma cylindrospora</name>
    <dbReference type="NCBI Taxonomy" id="1849047"/>
    <lineage>
        <taxon>Eukaryota</taxon>
        <taxon>Fungi</taxon>
        <taxon>Dikarya</taxon>
        <taxon>Ascomycota</taxon>
        <taxon>Pezizomycotina</taxon>
        <taxon>Leotiomycetes</taxon>
        <taxon>Helotiales</taxon>
        <taxon>Dermateaceae</taxon>
        <taxon>Coleophoma</taxon>
    </lineage>
</organism>
<name>A0A3D8SQH0_9HELO</name>
<dbReference type="AlphaFoldDB" id="A0A3D8SQH0"/>
<evidence type="ECO:0000313" key="2">
    <source>
        <dbReference type="Proteomes" id="UP000256645"/>
    </source>
</evidence>
<proteinExistence type="predicted"/>
<dbReference type="EMBL" id="PDLM01000001">
    <property type="protein sequence ID" value="RDW88537.1"/>
    <property type="molecule type" value="Genomic_DNA"/>
</dbReference>
<keyword evidence="2" id="KW-1185">Reference proteome</keyword>
<reference evidence="1 2" key="1">
    <citation type="journal article" date="2018" name="IMA Fungus">
        <title>IMA Genome-F 9: Draft genome sequence of Annulohypoxylon stygium, Aspergillus mulundensis, Berkeleyomyces basicola (syn. Thielaviopsis basicola), Ceratocystis smalleyi, two Cercospora beticola strains, Coleophoma cylindrospora, Fusarium fracticaudum, Phialophora cf. hyalina, and Morchella septimelata.</title>
        <authorList>
            <person name="Wingfield B.D."/>
            <person name="Bills G.F."/>
            <person name="Dong Y."/>
            <person name="Huang W."/>
            <person name="Nel W.J."/>
            <person name="Swalarsk-Parry B.S."/>
            <person name="Vaghefi N."/>
            <person name="Wilken P.M."/>
            <person name="An Z."/>
            <person name="de Beer Z.W."/>
            <person name="De Vos L."/>
            <person name="Chen L."/>
            <person name="Duong T.A."/>
            <person name="Gao Y."/>
            <person name="Hammerbacher A."/>
            <person name="Kikkert J.R."/>
            <person name="Li Y."/>
            <person name="Li H."/>
            <person name="Li K."/>
            <person name="Li Q."/>
            <person name="Liu X."/>
            <person name="Ma X."/>
            <person name="Naidoo K."/>
            <person name="Pethybridge S.J."/>
            <person name="Sun J."/>
            <person name="Steenkamp E.T."/>
            <person name="van der Nest M.A."/>
            <person name="van Wyk S."/>
            <person name="Wingfield M.J."/>
            <person name="Xiong C."/>
            <person name="Yue Q."/>
            <person name="Zhang X."/>
        </authorList>
    </citation>
    <scope>NUCLEOTIDE SEQUENCE [LARGE SCALE GENOMIC DNA]</scope>
    <source>
        <strain evidence="1 2">BP6252</strain>
    </source>
</reference>
<comment type="caution">
    <text evidence="1">The sequence shown here is derived from an EMBL/GenBank/DDBJ whole genome shotgun (WGS) entry which is preliminary data.</text>
</comment>
<dbReference type="STRING" id="1849047.A0A3D8SQH0"/>
<sequence length="122" mass="13296">MFCFSAARVSFMFNQQGIEAFNTFSFPTFGLPNTTYDRIQEIRDIEAAHLAIFQTQISSVPIKPGPCHYTFGATDAQSFIVTLTLLEIASITFLTGLAQQAQLNVTKGALTAIAGTESRHAT</sequence>
<protein>
    <submittedName>
        <fullName evidence="1">Uncharacterized protein</fullName>
    </submittedName>
</protein>
<dbReference type="Proteomes" id="UP000256645">
    <property type="component" value="Unassembled WGS sequence"/>
</dbReference>
<dbReference type="Pfam" id="PF13668">
    <property type="entry name" value="Ferritin_2"/>
    <property type="match status" value="1"/>
</dbReference>
<evidence type="ECO:0000313" key="1">
    <source>
        <dbReference type="EMBL" id="RDW88537.1"/>
    </source>
</evidence>